<organism evidence="3 4">
    <name type="scientific">Petrolisthes manimaculis</name>
    <dbReference type="NCBI Taxonomy" id="1843537"/>
    <lineage>
        <taxon>Eukaryota</taxon>
        <taxon>Metazoa</taxon>
        <taxon>Ecdysozoa</taxon>
        <taxon>Arthropoda</taxon>
        <taxon>Crustacea</taxon>
        <taxon>Multicrustacea</taxon>
        <taxon>Malacostraca</taxon>
        <taxon>Eumalacostraca</taxon>
        <taxon>Eucarida</taxon>
        <taxon>Decapoda</taxon>
        <taxon>Pleocyemata</taxon>
        <taxon>Anomura</taxon>
        <taxon>Galatheoidea</taxon>
        <taxon>Porcellanidae</taxon>
        <taxon>Petrolisthes</taxon>
    </lineage>
</organism>
<dbReference type="Proteomes" id="UP001292094">
    <property type="component" value="Unassembled WGS sequence"/>
</dbReference>
<dbReference type="Pfam" id="PF06522">
    <property type="entry name" value="B12D"/>
    <property type="match status" value="1"/>
</dbReference>
<protein>
    <submittedName>
        <fullName evidence="3">Uncharacterized protein</fullName>
    </submittedName>
</protein>
<dbReference type="AlphaFoldDB" id="A0AAE1PS09"/>
<name>A0AAE1PS09_9EUCA</name>
<keyword evidence="1" id="KW-1133">Transmembrane helix</keyword>
<keyword evidence="1" id="KW-0812">Transmembrane</keyword>
<proteinExistence type="predicted"/>
<comment type="caution">
    <text evidence="3">The sequence shown here is derived from an EMBL/GenBank/DDBJ whole genome shotgun (WGS) entry which is preliminary data.</text>
</comment>
<gene>
    <name evidence="3" type="ORF">Pmani_016262</name>
    <name evidence="2" type="ORF">Pmani_034283</name>
</gene>
<reference evidence="3" key="1">
    <citation type="submission" date="2023-11" db="EMBL/GenBank/DDBJ databases">
        <title>Genome assemblies of two species of porcelain crab, Petrolisthes cinctipes and Petrolisthes manimaculis (Anomura: Porcellanidae).</title>
        <authorList>
            <person name="Angst P."/>
        </authorList>
    </citation>
    <scope>NUCLEOTIDE SEQUENCE</scope>
    <source>
        <strain evidence="3">PB745_02</strain>
        <tissue evidence="3">Gill</tissue>
    </source>
</reference>
<keyword evidence="4" id="KW-1185">Reference proteome</keyword>
<evidence type="ECO:0000313" key="4">
    <source>
        <dbReference type="Proteomes" id="UP001292094"/>
    </source>
</evidence>
<feature type="transmembrane region" description="Helical" evidence="1">
    <location>
        <begin position="14"/>
        <end position="34"/>
    </location>
</feature>
<evidence type="ECO:0000313" key="2">
    <source>
        <dbReference type="EMBL" id="KAK4292985.1"/>
    </source>
</evidence>
<dbReference type="EMBL" id="JAWZYT010001424">
    <property type="protein sequence ID" value="KAK4312295.1"/>
    <property type="molecule type" value="Genomic_DNA"/>
</dbReference>
<dbReference type="PANTHER" id="PTHR14256:SF1">
    <property type="entry name" value="GEO09626P1"/>
    <property type="match status" value="1"/>
</dbReference>
<dbReference type="EMBL" id="JAWZYT010004666">
    <property type="protein sequence ID" value="KAK4292985.1"/>
    <property type="molecule type" value="Genomic_DNA"/>
</dbReference>
<accession>A0AAE1PS09</accession>
<evidence type="ECO:0000313" key="3">
    <source>
        <dbReference type="EMBL" id="KAK4312295.1"/>
    </source>
</evidence>
<sequence length="82" mass="9370">MQGLSIASLKRHPALIPLYVFLGAGVAMSALYTFRLATKNPDVSWNRDTNPEPQRAYTNKRYKFMDTRPEGNYESPAPNYME</sequence>
<evidence type="ECO:0000256" key="1">
    <source>
        <dbReference type="SAM" id="Phobius"/>
    </source>
</evidence>
<dbReference type="PANTHER" id="PTHR14256">
    <property type="entry name" value="NADH-UBIQUINONE OXIDOREDUCTASE MLRQ SUBUNIT"/>
    <property type="match status" value="1"/>
</dbReference>
<keyword evidence="1" id="KW-0472">Membrane</keyword>
<dbReference type="InterPro" id="IPR010530">
    <property type="entry name" value="B12D"/>
</dbReference>